<comment type="similarity">
    <text evidence="2">Belongs to the cytochrome P450 family.</text>
</comment>
<dbReference type="GO" id="GO:0016020">
    <property type="term" value="C:membrane"/>
    <property type="evidence" value="ECO:0007669"/>
    <property type="project" value="UniProtKB-SubCell"/>
</dbReference>
<evidence type="ECO:0008006" key="12">
    <source>
        <dbReference type="Google" id="ProtNLM"/>
    </source>
</evidence>
<keyword evidence="11" id="KW-1185">Reference proteome</keyword>
<organism evidence="10 11">
    <name type="scientific">Riccia sorocarpa</name>
    <dbReference type="NCBI Taxonomy" id="122646"/>
    <lineage>
        <taxon>Eukaryota</taxon>
        <taxon>Viridiplantae</taxon>
        <taxon>Streptophyta</taxon>
        <taxon>Embryophyta</taxon>
        <taxon>Marchantiophyta</taxon>
        <taxon>Marchantiopsida</taxon>
        <taxon>Marchantiidae</taxon>
        <taxon>Marchantiales</taxon>
        <taxon>Ricciaceae</taxon>
        <taxon>Riccia</taxon>
    </lineage>
</organism>
<evidence type="ECO:0000256" key="9">
    <source>
        <dbReference type="SAM" id="Phobius"/>
    </source>
</evidence>
<dbReference type="GO" id="GO:0016491">
    <property type="term" value="F:oxidoreductase activity"/>
    <property type="evidence" value="ECO:0007669"/>
    <property type="project" value="UniProtKB-KW"/>
</dbReference>
<evidence type="ECO:0000256" key="5">
    <source>
        <dbReference type="ARBA" id="ARBA00022989"/>
    </source>
</evidence>
<keyword evidence="4" id="KW-0479">Metal-binding</keyword>
<dbReference type="Proteomes" id="UP001633002">
    <property type="component" value="Unassembled WGS sequence"/>
</dbReference>
<evidence type="ECO:0000256" key="2">
    <source>
        <dbReference type="ARBA" id="ARBA00010617"/>
    </source>
</evidence>
<proteinExistence type="inferred from homology"/>
<dbReference type="SUPFAM" id="SSF48264">
    <property type="entry name" value="Cytochrome P450"/>
    <property type="match status" value="1"/>
</dbReference>
<evidence type="ECO:0000256" key="8">
    <source>
        <dbReference type="ARBA" id="ARBA00023136"/>
    </source>
</evidence>
<keyword evidence="7" id="KW-0408">Iron</keyword>
<dbReference type="PANTHER" id="PTHR24286:SF194">
    <property type="entry name" value="STEROID (22S)-HYDROXYLASE"/>
    <property type="match status" value="1"/>
</dbReference>
<dbReference type="GO" id="GO:0046872">
    <property type="term" value="F:metal ion binding"/>
    <property type="evidence" value="ECO:0007669"/>
    <property type="project" value="UniProtKB-KW"/>
</dbReference>
<comment type="subcellular location">
    <subcellularLocation>
        <location evidence="1">Membrane</location>
        <topology evidence="1">Single-pass membrane protein</topology>
    </subcellularLocation>
</comment>
<dbReference type="PANTHER" id="PTHR24286">
    <property type="entry name" value="CYTOCHROME P450 26"/>
    <property type="match status" value="1"/>
</dbReference>
<reference evidence="10 11" key="1">
    <citation type="submission" date="2024-09" db="EMBL/GenBank/DDBJ databases">
        <title>Chromosome-scale assembly of Riccia sorocarpa.</title>
        <authorList>
            <person name="Paukszto L."/>
        </authorList>
    </citation>
    <scope>NUCLEOTIDE SEQUENCE [LARGE SCALE GENOMIC DNA]</scope>
    <source>
        <strain evidence="10">LP-2024</strain>
        <tissue evidence="10">Aerial parts of the thallus</tissue>
    </source>
</reference>
<dbReference type="AlphaFoldDB" id="A0ABD3GTR9"/>
<name>A0ABD3GTR9_9MARC</name>
<keyword evidence="3 9" id="KW-0812">Transmembrane</keyword>
<dbReference type="InterPro" id="IPR036396">
    <property type="entry name" value="Cyt_P450_sf"/>
</dbReference>
<evidence type="ECO:0000313" key="10">
    <source>
        <dbReference type="EMBL" id="KAL3682358.1"/>
    </source>
</evidence>
<evidence type="ECO:0000256" key="6">
    <source>
        <dbReference type="ARBA" id="ARBA00023002"/>
    </source>
</evidence>
<keyword evidence="6" id="KW-0560">Oxidoreductase</keyword>
<keyword evidence="5 9" id="KW-1133">Transmembrane helix</keyword>
<feature type="transmembrane region" description="Helical" evidence="9">
    <location>
        <begin position="6"/>
        <end position="28"/>
    </location>
</feature>
<keyword evidence="8 9" id="KW-0472">Membrane</keyword>
<dbReference type="Gene3D" id="1.10.630.10">
    <property type="entry name" value="Cytochrome P450"/>
    <property type="match status" value="1"/>
</dbReference>
<protein>
    <recommendedName>
        <fullName evidence="12">Cytochrome P450</fullName>
    </recommendedName>
</protein>
<evidence type="ECO:0000256" key="3">
    <source>
        <dbReference type="ARBA" id="ARBA00022692"/>
    </source>
</evidence>
<evidence type="ECO:0000256" key="4">
    <source>
        <dbReference type="ARBA" id="ARBA00022723"/>
    </source>
</evidence>
<evidence type="ECO:0000256" key="1">
    <source>
        <dbReference type="ARBA" id="ARBA00004167"/>
    </source>
</evidence>
<gene>
    <name evidence="10" type="ORF">R1sor_000380</name>
</gene>
<accession>A0ABD3GTR9</accession>
<evidence type="ECO:0000313" key="11">
    <source>
        <dbReference type="Proteomes" id="UP001633002"/>
    </source>
</evidence>
<comment type="caution">
    <text evidence="10">The sequence shown here is derived from an EMBL/GenBank/DDBJ whole genome shotgun (WGS) entry which is preliminary data.</text>
</comment>
<evidence type="ECO:0000256" key="7">
    <source>
        <dbReference type="ARBA" id="ARBA00023004"/>
    </source>
</evidence>
<dbReference type="EMBL" id="JBJQOH010000006">
    <property type="protein sequence ID" value="KAL3682358.1"/>
    <property type="molecule type" value="Genomic_DNA"/>
</dbReference>
<sequence>MWTEEFISAVQQIATALAVFCPVFLIWWNWQTAGRGFRSIPSKGSLGWPIIGETLSVGRCTGEFTFERWLRERLQKYGTMFKSHVFLRPTIVMTTPEEVKFVLLDPHKLMINGIPPSLKWILGNSSIFALEGKEHRDVYKILNDSVLMPELKNKTSEFNRLMRHSLSSWEGRTEDVAGAMQKIIFKGLTSLPIYFPGTAFYKASNARKEVDQIVLPIIRKLRSNASSGSSEYASSAERFPYQNLLDFELNGEKISDMAVCDILLSPILTGTGPSTVVALAIYHLTKNPSMLQRAQVR</sequence>